<comment type="caution">
    <text evidence="2">The sequence shown here is derived from an EMBL/GenBank/DDBJ whole genome shotgun (WGS) entry which is preliminary data.</text>
</comment>
<feature type="region of interest" description="Disordered" evidence="1">
    <location>
        <begin position="1039"/>
        <end position="1086"/>
    </location>
</feature>
<evidence type="ECO:0008006" key="4">
    <source>
        <dbReference type="Google" id="ProtNLM"/>
    </source>
</evidence>
<protein>
    <recommendedName>
        <fullName evidence="4">Calmodulin</fullName>
    </recommendedName>
</protein>
<gene>
    <name evidence="2" type="ORF">PCOR1329_LOCUS31183</name>
</gene>
<dbReference type="EMBL" id="CAUYUJ010012224">
    <property type="protein sequence ID" value="CAK0833491.1"/>
    <property type="molecule type" value="Genomic_DNA"/>
</dbReference>
<feature type="compositionally biased region" description="Acidic residues" evidence="1">
    <location>
        <begin position="277"/>
        <end position="289"/>
    </location>
</feature>
<feature type="compositionally biased region" description="Low complexity" evidence="1">
    <location>
        <begin position="1825"/>
        <end position="1844"/>
    </location>
</feature>
<evidence type="ECO:0000313" key="3">
    <source>
        <dbReference type="Proteomes" id="UP001189429"/>
    </source>
</evidence>
<feature type="region of interest" description="Disordered" evidence="1">
    <location>
        <begin position="506"/>
        <end position="539"/>
    </location>
</feature>
<proteinExistence type="predicted"/>
<evidence type="ECO:0000313" key="2">
    <source>
        <dbReference type="EMBL" id="CAK0833491.1"/>
    </source>
</evidence>
<organism evidence="2 3">
    <name type="scientific">Prorocentrum cordatum</name>
    <dbReference type="NCBI Taxonomy" id="2364126"/>
    <lineage>
        <taxon>Eukaryota</taxon>
        <taxon>Sar</taxon>
        <taxon>Alveolata</taxon>
        <taxon>Dinophyceae</taxon>
        <taxon>Prorocentrales</taxon>
        <taxon>Prorocentraceae</taxon>
        <taxon>Prorocentrum</taxon>
    </lineage>
</organism>
<evidence type="ECO:0000256" key="1">
    <source>
        <dbReference type="SAM" id="MobiDB-lite"/>
    </source>
</evidence>
<accession>A0ABN9SNR5</accession>
<dbReference type="Proteomes" id="UP001189429">
    <property type="component" value="Unassembled WGS sequence"/>
</dbReference>
<feature type="region of interest" description="Disordered" evidence="1">
    <location>
        <begin position="1721"/>
        <end position="1743"/>
    </location>
</feature>
<feature type="region of interest" description="Disordered" evidence="1">
    <location>
        <begin position="1825"/>
        <end position="1845"/>
    </location>
</feature>
<sequence>MKLEINTKKLVIAFRSDFEQAASFDHAGVRRGTVSDRGVYIVAVAISMWAWSDTQELEGTNSLVKLHCMRARNLTLPLLSSRVSTKKSIGLGRRGASLRFSKIKERAIHVLDQCSKGVSDEDVEYVRSLEDRWAPIGQSSAPFIVPDVPPKPALDDSMVWSAAQNILWHRCCSKPTVFHCWCLGDIGINSVVFLCAEKSWSLGVLFQAVVTSLGDGQYYTGDITIPFKWVMSFDLWASQYSFLQDASHELPKGMNVARLAKRRRVDAGPGAGHGDVVEEDEDGADEGGDSSDGGDHGGHGEHSEEFDEEVLRELAMNMMESAYGSLDESSVNADEEAEAIAAALDEQSVDACQADRINQHSPNYGIHCEVGDDEDDALFTDEPLADQLGVVPPAAIDAACEADISPASLICNGGSWDMSVEAFASATFVEQSKLFAHDFDNHVSIHGITSFSEALSVANVKNQRSDEPYVVLWKFASISKLTAGNGKFSVPVKSLTTDWGTKDQLPELANFGDDPTAEASCDTPPATPSVPGQGDENDGERMMLTSMVDKFSKVTYSTAFSGIDAPGTALCMLALAISCLTGCSCKHPEHIAAIEKEERFLSEYEQDPHLPGDSIVNVTQDPEQRFRASDSEVQTMLNATIPWFDGNGRRNFVRHKLNDRESQATLEKQVENIFKFGVCEEARGVPMATLSAGDSPPYNLFTFGHLSTAFYLALERNPNNTNVKAAFRKGLSRVIVFQFSTPDDVVSWVKTFMNYTFGQQQVIQIVEILECVFKMQAEWRAHCFANGITSRGPATDDESYRQKAWAFVSEHFKTEIRLGMVTSSTQFESYCYIVNCFSKDKFDNWTQVRKWFMDNAVFDDGQLTMSKVLSALRSIASFVTSLSNAKSGLLQAGLVSLSLSDCRMVLEEMCKFTVVTIYNKRRKADLEDCCSTSNPKKAKLDKKDTSVWTTGLDKYATNTDWLLRDGAEANTKLKILTVDIKTGKVYKEAIRRQQKIDVINDAICAAQSMTKPAGAASGRNAGKKTKAGAGGIERLFAEAKEEPTEQSEQQPDEEAALTDGDKKDEQAVVPAASRRRGGGKKASTTTAVEMKHMETVKALKTAKDMPITWFEDMWVGMSAAIDDGLGSAAFHGDEQRKDPSTVQAVDKVTFNELKKTLSGWSAVRAEAKKTATQIVLSSPCASKSTVDAGCAAMSDESKLNSAEKQLNSVFSDDTFTEHISDFLSNNPCEVDMFVNHLPCFAALMTAAWKSFESYAKASMPTKKDKDKPHLLDVGSVMTWVMEGFSQCSQDCAALGDKFLIPAKDLAVVWANPEQYGDFVVPEAATAIFPDMISIENYLLCRGKCVIELMTALLIRCQSRGIVWTVNSAAIPKEKVSTAVQILKQESQSKSVLFHMDCRCIGLGRDKWQNTWNSTCSLLFEAVLHKSVTAESEQLDTIINDICVAAQTLWGVQQASQAAQEAFDKEVENAGAVEAVAASDAIVAAGTASEPKQSCPASGGGPGLTTLGTLGEVIRYQDSSLYADAGDGPTGSALRSTQVAKNAGNIEKFGIFKVPAREVTAAFVKQVCLAVEGQLFNLAFAPNCKSESSCRIDVTFASSVSKKGSNSGISSIKMVSEKKIVKESTTDLPEDTWAPKMFFAGTVTTTPTMKQSFHIMTICGVDVSNSKELTADNVMAACESGSDTMIQIPLYVGYDETQHGIVSDCPIPAWMVTAIDATTATTTAAPKRKSKAKPPPPVKSPELPQAPLTVAFQNVVFDLPSWLHVGNIKECRACLPCLVASGASSNPPVELWRYLLPDEKANQTATDAAGASALLGGNALANSKKASHAAADGQGEQAASSAAAEKIPGTKNLSRNEYAHLLK</sequence>
<reference evidence="2" key="1">
    <citation type="submission" date="2023-10" db="EMBL/GenBank/DDBJ databases">
        <authorList>
            <person name="Chen Y."/>
            <person name="Shah S."/>
            <person name="Dougan E. K."/>
            <person name="Thang M."/>
            <person name="Chan C."/>
        </authorList>
    </citation>
    <scope>NUCLEOTIDE SEQUENCE [LARGE SCALE GENOMIC DNA]</scope>
</reference>
<keyword evidence="3" id="KW-1185">Reference proteome</keyword>
<name>A0ABN9SNR5_9DINO</name>
<feature type="compositionally biased region" description="Basic and acidic residues" evidence="1">
    <location>
        <begin position="293"/>
        <end position="303"/>
    </location>
</feature>
<feature type="region of interest" description="Disordered" evidence="1">
    <location>
        <begin position="266"/>
        <end position="306"/>
    </location>
</feature>